<keyword evidence="1" id="KW-1133">Transmembrane helix</keyword>
<dbReference type="Proteomes" id="UP000014136">
    <property type="component" value="Unassembled WGS sequence"/>
</dbReference>
<dbReference type="EMBL" id="AHYT01000001">
    <property type="protein sequence ID" value="EOT30580.1"/>
    <property type="molecule type" value="Genomic_DNA"/>
</dbReference>
<feature type="transmembrane region" description="Helical" evidence="1">
    <location>
        <begin position="20"/>
        <end position="42"/>
    </location>
</feature>
<feature type="transmembrane region" description="Helical" evidence="1">
    <location>
        <begin position="54"/>
        <end position="75"/>
    </location>
</feature>
<dbReference type="OrthoDB" id="2447941at2"/>
<dbReference type="RefSeq" id="WP_016174095.1">
    <property type="nucleotide sequence ID" value="NZ_KE136389.1"/>
</dbReference>
<sequence length="404" mass="46906">MNEFFQQRLRLHQKTIQRYLKYVFNDHFALTMTFLVGGLGLYYSNTLKTLPKGFTWGTVIVLGVWLIALHIGQFASLAKPADAVFLLPKEKQMRGYLTHAFKYSCYLPFGVLVLIGGATMPLVVLATGMAFSTFAFFLLTLWGLKFSQLQIQRMDLFQDMEKATKNAYLLWWMISLATLSVGLFIYPLIGMLLSFLQMYLFHNLCWQKMQAPLDWDKMIATEQHRLYRLYRFINLFTDVPEITAQIKRRKYMDGFLGNIKFMQKNTYLYLYARRFVRGTEFSGLYLRLLALGSILLVFIVERWFALGIGALFIYLIGFQLLPLYHQFQYMTSVQLYPVSEKQKLRAIQTLLRIALLAVAMIFSVISSVVIATWADRAIVTGGFFIVAVLFVELYVPYRLNKGIR</sequence>
<keyword evidence="1" id="KW-0812">Transmembrane</keyword>
<feature type="transmembrane region" description="Helical" evidence="1">
    <location>
        <begin position="122"/>
        <end position="146"/>
    </location>
</feature>
<dbReference type="AlphaFoldDB" id="S0JPW7"/>
<keyword evidence="3" id="KW-1185">Reference proteome</keyword>
<dbReference type="STRING" id="41997.RV16_GL000473"/>
<accession>S0JPW7</accession>
<feature type="transmembrane region" description="Helical" evidence="1">
    <location>
        <begin position="96"/>
        <end position="116"/>
    </location>
</feature>
<evidence type="ECO:0000256" key="1">
    <source>
        <dbReference type="SAM" id="Phobius"/>
    </source>
</evidence>
<reference evidence="2 3" key="1">
    <citation type="submission" date="2013-03" db="EMBL/GenBank/DDBJ databases">
        <title>The Genome Sequence of Enterococcus saccharolyticus ATCC_43076 (Illumina only assembly).</title>
        <authorList>
            <consortium name="The Broad Institute Genomics Platform"/>
            <consortium name="The Broad Institute Genome Sequencing Center for Infectious Disease"/>
            <person name="Earl A."/>
            <person name="Russ C."/>
            <person name="Gilmore M."/>
            <person name="Surin D."/>
            <person name="Walker B."/>
            <person name="Young S."/>
            <person name="Zeng Q."/>
            <person name="Gargeya S."/>
            <person name="Fitzgerald M."/>
            <person name="Haas B."/>
            <person name="Abouelleil A."/>
            <person name="Allen A.W."/>
            <person name="Alvarado L."/>
            <person name="Arachchi H.M."/>
            <person name="Berlin A.M."/>
            <person name="Chapman S.B."/>
            <person name="Gainer-Dewar J."/>
            <person name="Goldberg J."/>
            <person name="Griggs A."/>
            <person name="Gujja S."/>
            <person name="Hansen M."/>
            <person name="Howarth C."/>
            <person name="Imamovic A."/>
            <person name="Ireland A."/>
            <person name="Larimer J."/>
            <person name="McCowan C."/>
            <person name="Murphy C."/>
            <person name="Pearson M."/>
            <person name="Poon T.W."/>
            <person name="Priest M."/>
            <person name="Roberts A."/>
            <person name="Saif S."/>
            <person name="Shea T."/>
            <person name="Sisk P."/>
            <person name="Sykes S."/>
            <person name="Wortman J."/>
            <person name="Nusbaum C."/>
            <person name="Birren B."/>
        </authorList>
    </citation>
    <scope>NUCLEOTIDE SEQUENCE [LARGE SCALE GENOMIC DNA]</scope>
    <source>
        <strain evidence="2 3">ATCC 43076</strain>
    </source>
</reference>
<feature type="transmembrane region" description="Helical" evidence="1">
    <location>
        <begin position="306"/>
        <end position="324"/>
    </location>
</feature>
<evidence type="ECO:0008006" key="4">
    <source>
        <dbReference type="Google" id="ProtNLM"/>
    </source>
</evidence>
<dbReference type="eggNOG" id="COG4473">
    <property type="taxonomic scope" value="Bacteria"/>
</dbReference>
<dbReference type="PATRIC" id="fig|1139996.3.peg.276"/>
<evidence type="ECO:0000313" key="2">
    <source>
        <dbReference type="EMBL" id="EOT30580.1"/>
    </source>
</evidence>
<organism evidence="2 3">
    <name type="scientific">Enterococcus saccharolyticus subsp. saccharolyticus ATCC 43076</name>
    <dbReference type="NCBI Taxonomy" id="1139996"/>
    <lineage>
        <taxon>Bacteria</taxon>
        <taxon>Bacillati</taxon>
        <taxon>Bacillota</taxon>
        <taxon>Bacilli</taxon>
        <taxon>Lactobacillales</taxon>
        <taxon>Enterococcaceae</taxon>
        <taxon>Enterococcus</taxon>
    </lineage>
</organism>
<comment type="caution">
    <text evidence="2">The sequence shown here is derived from an EMBL/GenBank/DDBJ whole genome shotgun (WGS) entry which is preliminary data.</text>
</comment>
<feature type="transmembrane region" description="Helical" evidence="1">
    <location>
        <begin position="350"/>
        <end position="371"/>
    </location>
</feature>
<name>S0JPW7_9ENTE</name>
<dbReference type="PIRSF" id="PIRSF037259">
    <property type="entry name" value="EcsB_ABC"/>
    <property type="match status" value="1"/>
</dbReference>
<keyword evidence="1" id="KW-0472">Membrane</keyword>
<dbReference type="Pfam" id="PF05975">
    <property type="entry name" value="EcsB"/>
    <property type="match status" value="1"/>
</dbReference>
<dbReference type="HOGENOM" id="CLU_054332_1_0_9"/>
<proteinExistence type="predicted"/>
<dbReference type="InterPro" id="IPR010288">
    <property type="entry name" value="EcsB_ABC"/>
</dbReference>
<evidence type="ECO:0000313" key="3">
    <source>
        <dbReference type="Proteomes" id="UP000014136"/>
    </source>
</evidence>
<feature type="transmembrane region" description="Helical" evidence="1">
    <location>
        <begin position="377"/>
        <end position="395"/>
    </location>
</feature>
<dbReference type="GO" id="GO:0016020">
    <property type="term" value="C:membrane"/>
    <property type="evidence" value="ECO:0007669"/>
    <property type="project" value="InterPro"/>
</dbReference>
<gene>
    <name evidence="2" type="ORF">OMQ_00284</name>
</gene>
<protein>
    <recommendedName>
        <fullName evidence="4">ABC transporter EcsB</fullName>
    </recommendedName>
</protein>
<feature type="transmembrane region" description="Helical" evidence="1">
    <location>
        <begin position="167"/>
        <end position="189"/>
    </location>
</feature>